<dbReference type="OrthoDB" id="9819905at2"/>
<dbReference type="EMBL" id="CP037423">
    <property type="protein sequence ID" value="QDV43822.1"/>
    <property type="molecule type" value="Genomic_DNA"/>
</dbReference>
<dbReference type="RefSeq" id="WP_145388169.1">
    <property type="nucleotide sequence ID" value="NZ_CP037423.1"/>
</dbReference>
<gene>
    <name evidence="1" type="ORF">Enr13x_36820</name>
</gene>
<reference evidence="1 2" key="1">
    <citation type="submission" date="2019-03" db="EMBL/GenBank/DDBJ databases">
        <title>Deep-cultivation of Planctomycetes and their phenomic and genomic characterization uncovers novel biology.</title>
        <authorList>
            <person name="Wiegand S."/>
            <person name="Jogler M."/>
            <person name="Boedeker C."/>
            <person name="Pinto D."/>
            <person name="Vollmers J."/>
            <person name="Rivas-Marin E."/>
            <person name="Kohn T."/>
            <person name="Peeters S.H."/>
            <person name="Heuer A."/>
            <person name="Rast P."/>
            <person name="Oberbeckmann S."/>
            <person name="Bunk B."/>
            <person name="Jeske O."/>
            <person name="Meyerdierks A."/>
            <person name="Storesund J.E."/>
            <person name="Kallscheuer N."/>
            <person name="Luecker S."/>
            <person name="Lage O.M."/>
            <person name="Pohl T."/>
            <person name="Merkel B.J."/>
            <person name="Hornburger P."/>
            <person name="Mueller R.-W."/>
            <person name="Bruemmer F."/>
            <person name="Labrenz M."/>
            <person name="Spormann A.M."/>
            <person name="Op den Camp H."/>
            <person name="Overmann J."/>
            <person name="Amann R."/>
            <person name="Jetten M.S.M."/>
            <person name="Mascher T."/>
            <person name="Medema M.H."/>
            <person name="Devos D.P."/>
            <person name="Kaster A.-K."/>
            <person name="Ovreas L."/>
            <person name="Rohde M."/>
            <person name="Galperin M.Y."/>
            <person name="Jogler C."/>
        </authorList>
    </citation>
    <scope>NUCLEOTIDE SEQUENCE [LARGE SCALE GENOMIC DNA]</scope>
    <source>
        <strain evidence="1 2">Enr13</strain>
    </source>
</reference>
<name>A0A518HSK1_9BACT</name>
<evidence type="ECO:0000313" key="1">
    <source>
        <dbReference type="EMBL" id="QDV43822.1"/>
    </source>
</evidence>
<sequence>MNNSLLFLAMTISCVTAGSYAKADDYVKGTSLRATMLNRGEVIFEKNFDDQKEVDAVMDLRKHTKGTVKDGVMVTIPPSVHGEAPKGARYGKEEFVRSHFKLGGQDYIFSFRVKFLELDREVREKICFIDLGHRWIRLEMTPEGSQLVFQNYILDKRGGRQVMVEDKALKLKYGEWYEGTIEISGNETLFNINGVAFHIKDDLVAKKRETVLAQRFCLDLRGVGYHLDYAAAWKPNGYQRTWEEKRAESN</sequence>
<proteinExistence type="predicted"/>
<evidence type="ECO:0008006" key="3">
    <source>
        <dbReference type="Google" id="ProtNLM"/>
    </source>
</evidence>
<accession>A0A518HSK1</accession>
<dbReference type="AlphaFoldDB" id="A0A518HSK1"/>
<organism evidence="1 2">
    <name type="scientific">Stieleria neptunia</name>
    <dbReference type="NCBI Taxonomy" id="2527979"/>
    <lineage>
        <taxon>Bacteria</taxon>
        <taxon>Pseudomonadati</taxon>
        <taxon>Planctomycetota</taxon>
        <taxon>Planctomycetia</taxon>
        <taxon>Pirellulales</taxon>
        <taxon>Pirellulaceae</taxon>
        <taxon>Stieleria</taxon>
    </lineage>
</organism>
<keyword evidence="2" id="KW-1185">Reference proteome</keyword>
<dbReference type="Proteomes" id="UP000319004">
    <property type="component" value="Chromosome"/>
</dbReference>
<evidence type="ECO:0000313" key="2">
    <source>
        <dbReference type="Proteomes" id="UP000319004"/>
    </source>
</evidence>
<protein>
    <recommendedName>
        <fullName evidence="3">3-keto-disaccharide hydrolase domain-containing protein</fullName>
    </recommendedName>
</protein>
<dbReference type="KEGG" id="snep:Enr13x_36820"/>